<comment type="subcellular location">
    <subcellularLocation>
        <location evidence="2">Membrane</location>
        <topology evidence="2">Multi-pass membrane protein</topology>
    </subcellularLocation>
</comment>
<feature type="domain" description="Peptidase M50" evidence="13">
    <location>
        <begin position="24"/>
        <end position="96"/>
    </location>
</feature>
<protein>
    <recommendedName>
        <fullName evidence="13">Peptidase M50 domain-containing protein</fullName>
    </recommendedName>
</protein>
<evidence type="ECO:0000256" key="11">
    <source>
        <dbReference type="ARBA" id="ARBA00023136"/>
    </source>
</evidence>
<keyword evidence="11 12" id="KW-0472">Membrane</keyword>
<dbReference type="GO" id="GO:0016020">
    <property type="term" value="C:membrane"/>
    <property type="evidence" value="ECO:0007669"/>
    <property type="project" value="UniProtKB-SubCell"/>
</dbReference>
<dbReference type="EMBL" id="MSDU01000008">
    <property type="protein sequence ID" value="OLN23486.1"/>
    <property type="molecule type" value="Genomic_DNA"/>
</dbReference>
<dbReference type="Pfam" id="PF02163">
    <property type="entry name" value="Peptidase_M50"/>
    <property type="match status" value="2"/>
</dbReference>
<comment type="caution">
    <text evidence="14">The sequence shown here is derived from an EMBL/GenBank/DDBJ whole genome shotgun (WGS) entry which is preliminary data.</text>
</comment>
<dbReference type="GO" id="GO:0046872">
    <property type="term" value="F:metal ion binding"/>
    <property type="evidence" value="ECO:0007669"/>
    <property type="project" value="UniProtKB-KW"/>
</dbReference>
<evidence type="ECO:0000256" key="2">
    <source>
        <dbReference type="ARBA" id="ARBA00004141"/>
    </source>
</evidence>
<accession>A0A1Q8Q818</accession>
<evidence type="ECO:0000256" key="5">
    <source>
        <dbReference type="ARBA" id="ARBA00022692"/>
    </source>
</evidence>
<evidence type="ECO:0000256" key="10">
    <source>
        <dbReference type="ARBA" id="ARBA00023049"/>
    </source>
</evidence>
<keyword evidence="5 12" id="KW-0812">Transmembrane</keyword>
<evidence type="ECO:0000259" key="13">
    <source>
        <dbReference type="Pfam" id="PF02163"/>
    </source>
</evidence>
<dbReference type="PANTHER" id="PTHR39188">
    <property type="entry name" value="MEMBRANE-ASSOCIATED ZINC METALLOPROTEASE M50B"/>
    <property type="match status" value="1"/>
</dbReference>
<dbReference type="STRING" id="1714264.BTO30_05870"/>
<keyword evidence="7" id="KW-0378">Hydrolase</keyword>
<keyword evidence="4" id="KW-0645">Protease</keyword>
<dbReference type="PANTHER" id="PTHR39188:SF3">
    <property type="entry name" value="STAGE IV SPORULATION PROTEIN FB"/>
    <property type="match status" value="1"/>
</dbReference>
<feature type="transmembrane region" description="Helical" evidence="12">
    <location>
        <begin position="105"/>
        <end position="125"/>
    </location>
</feature>
<evidence type="ECO:0000256" key="12">
    <source>
        <dbReference type="SAM" id="Phobius"/>
    </source>
</evidence>
<reference evidence="14 15" key="1">
    <citation type="submission" date="2016-12" db="EMBL/GenBank/DDBJ databases">
        <title>Domibacillus antri genome sequencing.</title>
        <authorList>
            <person name="Verma A."/>
            <person name="Krishnamurthi S."/>
        </authorList>
    </citation>
    <scope>NUCLEOTIDE SEQUENCE [LARGE SCALE GENOMIC DNA]</scope>
    <source>
        <strain evidence="14 15">XD80</strain>
    </source>
</reference>
<evidence type="ECO:0000256" key="3">
    <source>
        <dbReference type="ARBA" id="ARBA00007931"/>
    </source>
</evidence>
<dbReference type="GO" id="GO:0006508">
    <property type="term" value="P:proteolysis"/>
    <property type="evidence" value="ECO:0007669"/>
    <property type="project" value="UniProtKB-KW"/>
</dbReference>
<feature type="transmembrane region" description="Helical" evidence="12">
    <location>
        <begin position="6"/>
        <end position="33"/>
    </location>
</feature>
<feature type="transmembrane region" description="Helical" evidence="12">
    <location>
        <begin position="171"/>
        <end position="190"/>
    </location>
</feature>
<comment type="cofactor">
    <cofactor evidence="1">
        <name>Zn(2+)</name>
        <dbReference type="ChEBI" id="CHEBI:29105"/>
    </cofactor>
</comment>
<evidence type="ECO:0000313" key="15">
    <source>
        <dbReference type="Proteomes" id="UP000185568"/>
    </source>
</evidence>
<dbReference type="GO" id="GO:0008237">
    <property type="term" value="F:metallopeptidase activity"/>
    <property type="evidence" value="ECO:0007669"/>
    <property type="project" value="UniProtKB-KW"/>
</dbReference>
<dbReference type="AlphaFoldDB" id="A0A1Q8Q818"/>
<evidence type="ECO:0000256" key="1">
    <source>
        <dbReference type="ARBA" id="ARBA00001947"/>
    </source>
</evidence>
<proteinExistence type="inferred from homology"/>
<dbReference type="InterPro" id="IPR008915">
    <property type="entry name" value="Peptidase_M50"/>
</dbReference>
<dbReference type="Proteomes" id="UP000185568">
    <property type="component" value="Unassembled WGS sequence"/>
</dbReference>
<evidence type="ECO:0000256" key="8">
    <source>
        <dbReference type="ARBA" id="ARBA00022833"/>
    </source>
</evidence>
<keyword evidence="15" id="KW-1185">Reference proteome</keyword>
<evidence type="ECO:0000313" key="14">
    <source>
        <dbReference type="EMBL" id="OLN23486.1"/>
    </source>
</evidence>
<sequence length="271" mass="31299">MIRIHPLTWLMGALAAAVGMFAEALCLLTIIFVHELGHAAAAKFCGWRIVKIEFLPFGGKLETNEHAGRPLAEEWLVVLSGPFMHMPLAAAFFCLLHTGVVEPDVYSLLIQLNVLILLFNLLPVLPLDGGKMILLLLSAVRPYYDAYRMAIHCSFFMLVCLFGAAIYVLPFYLQLLLTVSYITVQLLTMWKEKEYMFIRFLTARFYEPVQLRMLHIHTGSRQLLMETVRQLHRNRTHLFMVDRRVNITEYELLTHFFQGKKRVDEIIENND</sequence>
<organism evidence="14 15">
    <name type="scientific">Domibacillus antri</name>
    <dbReference type="NCBI Taxonomy" id="1714264"/>
    <lineage>
        <taxon>Bacteria</taxon>
        <taxon>Bacillati</taxon>
        <taxon>Bacillota</taxon>
        <taxon>Bacilli</taxon>
        <taxon>Bacillales</taxon>
        <taxon>Bacillaceae</taxon>
        <taxon>Domibacillus</taxon>
    </lineage>
</organism>
<evidence type="ECO:0000256" key="7">
    <source>
        <dbReference type="ARBA" id="ARBA00022801"/>
    </source>
</evidence>
<evidence type="ECO:0000256" key="4">
    <source>
        <dbReference type="ARBA" id="ARBA00022670"/>
    </source>
</evidence>
<keyword evidence="9 12" id="KW-1133">Transmembrane helix</keyword>
<evidence type="ECO:0000256" key="9">
    <source>
        <dbReference type="ARBA" id="ARBA00022989"/>
    </source>
</evidence>
<name>A0A1Q8Q818_9BACI</name>
<feature type="transmembrane region" description="Helical" evidence="12">
    <location>
        <begin position="75"/>
        <end position="99"/>
    </location>
</feature>
<keyword evidence="10" id="KW-0482">Metalloprotease</keyword>
<feature type="transmembrane region" description="Helical" evidence="12">
    <location>
        <begin position="146"/>
        <end position="165"/>
    </location>
</feature>
<keyword evidence="6" id="KW-0479">Metal-binding</keyword>
<gene>
    <name evidence="14" type="ORF">BTO30_05870</name>
</gene>
<comment type="similarity">
    <text evidence="3">Belongs to the peptidase M50B family.</text>
</comment>
<keyword evidence="8" id="KW-0862">Zinc</keyword>
<feature type="domain" description="Peptidase M50" evidence="13">
    <location>
        <begin position="106"/>
        <end position="159"/>
    </location>
</feature>
<evidence type="ECO:0000256" key="6">
    <source>
        <dbReference type="ARBA" id="ARBA00022723"/>
    </source>
</evidence>